<evidence type="ECO:0000313" key="1">
    <source>
        <dbReference type="EMBL" id="QHS93495.1"/>
    </source>
</evidence>
<dbReference type="EMBL" id="MN739205">
    <property type="protein sequence ID" value="QHS93495.1"/>
    <property type="molecule type" value="Genomic_DNA"/>
</dbReference>
<name>A0A6C0BM82_9ZZZZ</name>
<accession>A0A6C0BM82</accession>
<dbReference type="AlphaFoldDB" id="A0A6C0BM82"/>
<sequence>MGGKKQCCSGSGACDFKCCVGRPIICKCPCKCYNDVPTLAGSGCGCHKCRKAQRFTRLWQTGVCDKRCRPLGARNPASFAPK</sequence>
<proteinExistence type="predicted"/>
<organism evidence="1">
    <name type="scientific">viral metagenome</name>
    <dbReference type="NCBI Taxonomy" id="1070528"/>
    <lineage>
        <taxon>unclassified sequences</taxon>
        <taxon>metagenomes</taxon>
        <taxon>organismal metagenomes</taxon>
    </lineage>
</organism>
<protein>
    <submittedName>
        <fullName evidence="1">Uncharacterized protein</fullName>
    </submittedName>
</protein>
<reference evidence="1" key="1">
    <citation type="journal article" date="2020" name="Nature">
        <title>Giant virus diversity and host interactions through global metagenomics.</title>
        <authorList>
            <person name="Schulz F."/>
            <person name="Roux S."/>
            <person name="Paez-Espino D."/>
            <person name="Jungbluth S."/>
            <person name="Walsh D.A."/>
            <person name="Denef V.J."/>
            <person name="McMahon K.D."/>
            <person name="Konstantinidis K.T."/>
            <person name="Eloe-Fadrosh E.A."/>
            <person name="Kyrpides N.C."/>
            <person name="Woyke T."/>
        </authorList>
    </citation>
    <scope>NUCLEOTIDE SEQUENCE</scope>
    <source>
        <strain evidence="1">GVMAG-M-3300017989-17</strain>
    </source>
</reference>